<keyword evidence="1" id="KW-0732">Signal</keyword>
<proteinExistence type="predicted"/>
<evidence type="ECO:0008006" key="4">
    <source>
        <dbReference type="Google" id="ProtNLM"/>
    </source>
</evidence>
<organism evidence="2 3">
    <name type="scientific">Neotamlana laminarinivorans</name>
    <dbReference type="NCBI Taxonomy" id="2883124"/>
    <lineage>
        <taxon>Bacteria</taxon>
        <taxon>Pseudomonadati</taxon>
        <taxon>Bacteroidota</taxon>
        <taxon>Flavobacteriia</taxon>
        <taxon>Flavobacteriales</taxon>
        <taxon>Flavobacteriaceae</taxon>
        <taxon>Neotamlana</taxon>
    </lineage>
</organism>
<evidence type="ECO:0000313" key="2">
    <source>
        <dbReference type="EMBL" id="MCB4797554.1"/>
    </source>
</evidence>
<feature type="chain" id="PRO_5040751742" description="OmpA family protein" evidence="1">
    <location>
        <begin position="20"/>
        <end position="103"/>
    </location>
</feature>
<reference evidence="2" key="1">
    <citation type="submission" date="2021-10" db="EMBL/GenBank/DDBJ databases">
        <title>Tamlana sargassums sp. nov., and Tamlana laminarinivorans sp. nov., two new bacteria isolated from the brown alga.</title>
        <authorList>
            <person name="Li J."/>
        </authorList>
    </citation>
    <scope>NUCLEOTIDE SEQUENCE</scope>
    <source>
        <strain evidence="2">PT2-4</strain>
    </source>
</reference>
<dbReference type="RefSeq" id="WP_226540283.1">
    <property type="nucleotide sequence ID" value="NZ_JAJAPW010000001.1"/>
</dbReference>
<feature type="signal peptide" evidence="1">
    <location>
        <begin position="1"/>
        <end position="19"/>
    </location>
</feature>
<dbReference type="EMBL" id="JAJAPW010000001">
    <property type="protein sequence ID" value="MCB4797554.1"/>
    <property type="molecule type" value="Genomic_DNA"/>
</dbReference>
<name>A0A9X1HWP3_9FLAO</name>
<sequence length="103" mass="11951">MKTFGILFLFITLPFSLSAQSNNLPPKPKEGECYCYNVNKTQKWLKVDCDLTKLSKEKVTALQYKLNNLGYKIEITGWINEETNTAYIKEKKLAKKRARKNKS</sequence>
<protein>
    <recommendedName>
        <fullName evidence="4">OmpA family protein</fullName>
    </recommendedName>
</protein>
<dbReference type="Proteomes" id="UP001139199">
    <property type="component" value="Unassembled WGS sequence"/>
</dbReference>
<accession>A0A9X1HWP3</accession>
<keyword evidence="3" id="KW-1185">Reference proteome</keyword>
<dbReference type="AlphaFoldDB" id="A0A9X1HWP3"/>
<comment type="caution">
    <text evidence="2">The sequence shown here is derived from an EMBL/GenBank/DDBJ whole genome shotgun (WGS) entry which is preliminary data.</text>
</comment>
<evidence type="ECO:0000313" key="3">
    <source>
        <dbReference type="Proteomes" id="UP001139199"/>
    </source>
</evidence>
<evidence type="ECO:0000256" key="1">
    <source>
        <dbReference type="SAM" id="SignalP"/>
    </source>
</evidence>
<gene>
    <name evidence="2" type="ORF">LG649_01785</name>
</gene>